<name>A0ACB8ZE93_9ASTR</name>
<sequence>MLAGAPWFRSMPPPPVNDTNPYNVFRPREKAHQLHTRRMQRREKNTQSFEKLRQVRGNLDQAKNLLEREKKK</sequence>
<dbReference type="Proteomes" id="UP001056120">
    <property type="component" value="Linkage Group LG26"/>
</dbReference>
<comment type="caution">
    <text evidence="1">The sequence shown here is derived from an EMBL/GenBank/DDBJ whole genome shotgun (WGS) entry which is preliminary data.</text>
</comment>
<reference evidence="1 2" key="2">
    <citation type="journal article" date="2022" name="Mol. Ecol. Resour.">
        <title>The genomes of chicory, endive, great burdock and yacon provide insights into Asteraceae paleo-polyploidization history and plant inulin production.</title>
        <authorList>
            <person name="Fan W."/>
            <person name="Wang S."/>
            <person name="Wang H."/>
            <person name="Wang A."/>
            <person name="Jiang F."/>
            <person name="Liu H."/>
            <person name="Zhao H."/>
            <person name="Xu D."/>
            <person name="Zhang Y."/>
        </authorList>
    </citation>
    <scope>NUCLEOTIDE SEQUENCE [LARGE SCALE GENOMIC DNA]</scope>
    <source>
        <strain evidence="2">cv. Yunnan</strain>
        <tissue evidence="1">Leaves</tissue>
    </source>
</reference>
<evidence type="ECO:0000313" key="1">
    <source>
        <dbReference type="EMBL" id="KAI3696020.1"/>
    </source>
</evidence>
<protein>
    <submittedName>
        <fullName evidence="1">Uncharacterized protein</fullName>
    </submittedName>
</protein>
<organism evidence="1 2">
    <name type="scientific">Smallanthus sonchifolius</name>
    <dbReference type="NCBI Taxonomy" id="185202"/>
    <lineage>
        <taxon>Eukaryota</taxon>
        <taxon>Viridiplantae</taxon>
        <taxon>Streptophyta</taxon>
        <taxon>Embryophyta</taxon>
        <taxon>Tracheophyta</taxon>
        <taxon>Spermatophyta</taxon>
        <taxon>Magnoliopsida</taxon>
        <taxon>eudicotyledons</taxon>
        <taxon>Gunneridae</taxon>
        <taxon>Pentapetalae</taxon>
        <taxon>asterids</taxon>
        <taxon>campanulids</taxon>
        <taxon>Asterales</taxon>
        <taxon>Asteraceae</taxon>
        <taxon>Asteroideae</taxon>
        <taxon>Heliantheae alliance</taxon>
        <taxon>Millerieae</taxon>
        <taxon>Smallanthus</taxon>
    </lineage>
</organism>
<gene>
    <name evidence="1" type="ORF">L1987_79028</name>
</gene>
<proteinExistence type="predicted"/>
<dbReference type="EMBL" id="CM042043">
    <property type="protein sequence ID" value="KAI3696020.1"/>
    <property type="molecule type" value="Genomic_DNA"/>
</dbReference>
<evidence type="ECO:0000313" key="2">
    <source>
        <dbReference type="Proteomes" id="UP001056120"/>
    </source>
</evidence>
<keyword evidence="2" id="KW-1185">Reference proteome</keyword>
<accession>A0ACB8ZE93</accession>
<reference evidence="2" key="1">
    <citation type="journal article" date="2022" name="Mol. Ecol. Resour.">
        <title>The genomes of chicory, endive, great burdock and yacon provide insights into Asteraceae palaeo-polyploidization history and plant inulin production.</title>
        <authorList>
            <person name="Fan W."/>
            <person name="Wang S."/>
            <person name="Wang H."/>
            <person name="Wang A."/>
            <person name="Jiang F."/>
            <person name="Liu H."/>
            <person name="Zhao H."/>
            <person name="Xu D."/>
            <person name="Zhang Y."/>
        </authorList>
    </citation>
    <scope>NUCLEOTIDE SEQUENCE [LARGE SCALE GENOMIC DNA]</scope>
    <source>
        <strain evidence="2">cv. Yunnan</strain>
    </source>
</reference>